<dbReference type="EMBL" id="CM017625">
    <property type="protein sequence ID" value="TYH79236.1"/>
    <property type="molecule type" value="Genomic_DNA"/>
</dbReference>
<organism evidence="2 3">
    <name type="scientific">Gossypium tomentosum</name>
    <name type="common">Hawaiian cotton</name>
    <name type="synonym">Gossypium sandvicense</name>
    <dbReference type="NCBI Taxonomy" id="34277"/>
    <lineage>
        <taxon>Eukaryota</taxon>
        <taxon>Viridiplantae</taxon>
        <taxon>Streptophyta</taxon>
        <taxon>Embryophyta</taxon>
        <taxon>Tracheophyta</taxon>
        <taxon>Spermatophyta</taxon>
        <taxon>Magnoliopsida</taxon>
        <taxon>eudicotyledons</taxon>
        <taxon>Gunneridae</taxon>
        <taxon>Pentapetalae</taxon>
        <taxon>rosids</taxon>
        <taxon>malvids</taxon>
        <taxon>Malvales</taxon>
        <taxon>Malvaceae</taxon>
        <taxon>Malvoideae</taxon>
        <taxon>Gossypium</taxon>
    </lineage>
</organism>
<keyword evidence="1" id="KW-0812">Transmembrane</keyword>
<feature type="transmembrane region" description="Helical" evidence="1">
    <location>
        <begin position="31"/>
        <end position="50"/>
    </location>
</feature>
<reference evidence="2 3" key="1">
    <citation type="submission" date="2019-07" db="EMBL/GenBank/DDBJ databases">
        <title>WGS assembly of Gossypium tomentosum.</title>
        <authorList>
            <person name="Chen Z.J."/>
            <person name="Sreedasyam A."/>
            <person name="Ando A."/>
            <person name="Song Q."/>
            <person name="De L."/>
            <person name="Hulse-Kemp A."/>
            <person name="Ding M."/>
            <person name="Ye W."/>
            <person name="Kirkbride R."/>
            <person name="Jenkins J."/>
            <person name="Plott C."/>
            <person name="Lovell J."/>
            <person name="Lin Y.-M."/>
            <person name="Vaughn R."/>
            <person name="Liu B."/>
            <person name="Li W."/>
            <person name="Simpson S."/>
            <person name="Scheffler B."/>
            <person name="Saski C."/>
            <person name="Grover C."/>
            <person name="Hu G."/>
            <person name="Conover J."/>
            <person name="Carlson J."/>
            <person name="Shu S."/>
            <person name="Boston L."/>
            <person name="Williams M."/>
            <person name="Peterson D."/>
            <person name="Mcgee K."/>
            <person name="Jones D."/>
            <person name="Wendel J."/>
            <person name="Stelly D."/>
            <person name="Grimwood J."/>
            <person name="Schmutz J."/>
        </authorList>
    </citation>
    <scope>NUCLEOTIDE SEQUENCE [LARGE SCALE GENOMIC DNA]</scope>
    <source>
        <strain evidence="2">7179.01</strain>
    </source>
</reference>
<accession>A0A5D2LJ09</accession>
<keyword evidence="3" id="KW-1185">Reference proteome</keyword>
<keyword evidence="1" id="KW-0472">Membrane</keyword>
<proteinExistence type="predicted"/>
<sequence>MNGAPTVRLRWYGGQLECTKAKAGSWLLRRWDLLGFSVCDFFVLGFNVIGPRYLGHCNWVVFGLLFYLVFIFILI</sequence>
<protein>
    <submittedName>
        <fullName evidence="2">Uncharacterized protein</fullName>
    </submittedName>
</protein>
<name>A0A5D2LJ09_GOSTO</name>
<evidence type="ECO:0000313" key="3">
    <source>
        <dbReference type="Proteomes" id="UP000322667"/>
    </source>
</evidence>
<evidence type="ECO:0000256" key="1">
    <source>
        <dbReference type="SAM" id="Phobius"/>
    </source>
</evidence>
<gene>
    <name evidence="2" type="ORF">ES332_D03G049700v1</name>
</gene>
<dbReference type="AlphaFoldDB" id="A0A5D2LJ09"/>
<dbReference type="Proteomes" id="UP000322667">
    <property type="component" value="Chromosome D03"/>
</dbReference>
<keyword evidence="1" id="KW-1133">Transmembrane helix</keyword>
<feature type="transmembrane region" description="Helical" evidence="1">
    <location>
        <begin position="56"/>
        <end position="74"/>
    </location>
</feature>
<evidence type="ECO:0000313" key="2">
    <source>
        <dbReference type="EMBL" id="TYH79236.1"/>
    </source>
</evidence>